<organism evidence="6 7">
    <name type="scientific">Ditylenchus dipsaci</name>
    <dbReference type="NCBI Taxonomy" id="166011"/>
    <lineage>
        <taxon>Eukaryota</taxon>
        <taxon>Metazoa</taxon>
        <taxon>Ecdysozoa</taxon>
        <taxon>Nematoda</taxon>
        <taxon>Chromadorea</taxon>
        <taxon>Rhabditida</taxon>
        <taxon>Tylenchina</taxon>
        <taxon>Tylenchomorpha</taxon>
        <taxon>Sphaerularioidea</taxon>
        <taxon>Anguinidae</taxon>
        <taxon>Anguininae</taxon>
        <taxon>Ditylenchus</taxon>
    </lineage>
</organism>
<evidence type="ECO:0000256" key="3">
    <source>
        <dbReference type="ARBA" id="ARBA00023319"/>
    </source>
</evidence>
<name>A0A915E3Z7_9BILA</name>
<dbReference type="GO" id="GO:0007156">
    <property type="term" value="P:homophilic cell adhesion via plasma membrane adhesion molecules"/>
    <property type="evidence" value="ECO:0007669"/>
    <property type="project" value="TreeGrafter"/>
</dbReference>
<dbReference type="FunFam" id="2.60.40.10:FF:001409">
    <property type="entry name" value="Muscle M-line assembly protein unc-89"/>
    <property type="match status" value="1"/>
</dbReference>
<dbReference type="CDD" id="cd00096">
    <property type="entry name" value="Ig"/>
    <property type="match status" value="1"/>
</dbReference>
<feature type="domain" description="Ig-like" evidence="5">
    <location>
        <begin position="224"/>
        <end position="312"/>
    </location>
</feature>
<proteinExistence type="predicted"/>
<dbReference type="FunFam" id="2.60.40.10:FF:000344">
    <property type="entry name" value="Muscle M-line assembly protein unc-89"/>
    <property type="match status" value="1"/>
</dbReference>
<dbReference type="InterPro" id="IPR050958">
    <property type="entry name" value="Cell_Adh-Cytoskel_Orgn"/>
</dbReference>
<dbReference type="Pfam" id="PF07679">
    <property type="entry name" value="I-set"/>
    <property type="match status" value="12"/>
</dbReference>
<dbReference type="SUPFAM" id="SSF48726">
    <property type="entry name" value="Immunoglobulin"/>
    <property type="match status" value="14"/>
</dbReference>
<feature type="domain" description="Ig-like" evidence="5">
    <location>
        <begin position="928"/>
        <end position="1022"/>
    </location>
</feature>
<feature type="domain" description="Ig-like" evidence="5">
    <location>
        <begin position="116"/>
        <end position="209"/>
    </location>
</feature>
<dbReference type="PROSITE" id="PS50835">
    <property type="entry name" value="IG_LIKE"/>
    <property type="match status" value="8"/>
</dbReference>
<keyword evidence="2" id="KW-1015">Disulfide bond</keyword>
<feature type="region of interest" description="Disordered" evidence="4">
    <location>
        <begin position="1007"/>
        <end position="1039"/>
    </location>
</feature>
<evidence type="ECO:0000313" key="7">
    <source>
        <dbReference type="WBParaSite" id="jg25946"/>
    </source>
</evidence>
<dbReference type="PANTHER" id="PTHR45080">
    <property type="entry name" value="CONTACTIN 5"/>
    <property type="match status" value="1"/>
</dbReference>
<dbReference type="Gene3D" id="2.60.40.10">
    <property type="entry name" value="Immunoglobulins"/>
    <property type="match status" value="13"/>
</dbReference>
<dbReference type="PANTHER" id="PTHR45080:SF8">
    <property type="entry name" value="IG-LIKE DOMAIN-CONTAINING PROTEIN"/>
    <property type="match status" value="1"/>
</dbReference>
<dbReference type="InterPro" id="IPR003598">
    <property type="entry name" value="Ig_sub2"/>
</dbReference>
<accession>A0A915E3Z7</accession>
<dbReference type="FunFam" id="2.60.40.10:FF:001436">
    <property type="entry name" value="Muscle M-line assembly protein unc-89"/>
    <property type="match status" value="1"/>
</dbReference>
<dbReference type="GO" id="GO:0005886">
    <property type="term" value="C:plasma membrane"/>
    <property type="evidence" value="ECO:0007669"/>
    <property type="project" value="TreeGrafter"/>
</dbReference>
<dbReference type="SMART" id="SM00408">
    <property type="entry name" value="IGc2"/>
    <property type="match status" value="9"/>
</dbReference>
<keyword evidence="3" id="KW-0393">Immunoglobulin domain</keyword>
<feature type="region of interest" description="Disordered" evidence="4">
    <location>
        <begin position="1307"/>
        <end position="1328"/>
    </location>
</feature>
<dbReference type="WBParaSite" id="jg25946">
    <property type="protein sequence ID" value="jg25946"/>
    <property type="gene ID" value="jg25946"/>
</dbReference>
<feature type="domain" description="Ig-like" evidence="5">
    <location>
        <begin position="1224"/>
        <end position="1314"/>
    </location>
</feature>
<evidence type="ECO:0000256" key="1">
    <source>
        <dbReference type="ARBA" id="ARBA00022729"/>
    </source>
</evidence>
<keyword evidence="1" id="KW-0732">Signal</keyword>
<reference evidence="7" key="1">
    <citation type="submission" date="2022-11" db="UniProtKB">
        <authorList>
            <consortium name="WormBaseParasite"/>
        </authorList>
    </citation>
    <scope>IDENTIFICATION</scope>
</reference>
<evidence type="ECO:0000259" key="5">
    <source>
        <dbReference type="PROSITE" id="PS50835"/>
    </source>
</evidence>
<feature type="domain" description="Ig-like" evidence="5">
    <location>
        <begin position="1129"/>
        <end position="1216"/>
    </location>
</feature>
<dbReference type="InterPro" id="IPR013783">
    <property type="entry name" value="Ig-like_fold"/>
</dbReference>
<dbReference type="InterPro" id="IPR007110">
    <property type="entry name" value="Ig-like_dom"/>
</dbReference>
<feature type="domain" description="Ig-like" evidence="5">
    <location>
        <begin position="837"/>
        <end position="925"/>
    </location>
</feature>
<dbReference type="InterPro" id="IPR013098">
    <property type="entry name" value="Ig_I-set"/>
</dbReference>
<evidence type="ECO:0000256" key="2">
    <source>
        <dbReference type="ARBA" id="ARBA00023157"/>
    </source>
</evidence>
<feature type="compositionally biased region" description="Basic and acidic residues" evidence="4">
    <location>
        <begin position="456"/>
        <end position="468"/>
    </location>
</feature>
<sequence>MVLRVMYVIELLETEEGGIELVDPSWSAAAEAAAAGDTSLMEDLSTCSNAGIMVASDGQSVFSEYTTTSRKSSSYYGLNSQINFGAFRRKRKAQRKALQERRSSLLQSFHQQEAQPVCTVEEVAALIGLPPAQPLKCRAQDKDVFESYWIPLPDITWYKDDILLKEGERHTFYADDDGFFALTIDPVQVEDTGRYTCVATNEYGQASTSAFFRVLKVEKEAAHPSFTTSLKDQQCKEGDVVNFNCEVEGWPEPELVWLVDDQPLRPSHDFRLQYDGQNAKLEIRDAQPDDTGTYAVRITNEYGTVESTAKLVVQPDPDKNHVAPEFQAMIEDVECDEGTLSNSKREDGICILTIKDVSRHFDGIVTCQGKNRLGTANCDARLKVRVPPVAPQFERPLEDRVVTENSAVMFEVDVIGYPEPKEGVEIKQQDGNYKVTIQNCQIDPHDGEILARATNEHGQAESRARLTVEPEEEESRSAPTFIKDIEDQTVKFGQPATFETVVKGSPNPTVHWFINGQPLVDGMPGVSIQSSNVTDHKLVVDSSLFAGTVLCRAENIIGKFETKAKLIVLPLEKQKKAPEFTQPLTDKTETEGNTAVFEVTADGEPTYKWTLNGEELVESARIHIREFDGSSKVEIHDVKLSETGIIKCVATNSEAPVFDQKPKNLTVDKGKEAVFEAHADAVYASTDGARVETDENGVTRLFIDTKVLGDSNTVAVTATNKLGTDETGALLTVNELIKLEITKHLSDQTVEKGESPAHFGTTIKNAENVKWSIDGQPVDSSSPGIKLSQTQLFDFALTIDSAQYAGVIACYAENEHGSVETKAQLIITEKAIPQQAPTFDEELQDIEAREGQPIRVEVSAPDSNRIMWYKNGERIRPGHPGIRIDDSKAGKSNLSIDNALPEHSGRLSVVAENDAGATESSSMIKILPALAAAKISDGLHNVTVIEKESVEFKVTVTGEPKPTVKWSVNEKLVESYEQSIQISESGQTHTLKISSADAEHAGKVTIKAENAGGSDQSTASLKVESGERKPDFSKSPQDHVVTNEVESVKFSAVVGGMPKPNVTWYLNEEKIVSSEEIKVKYDDDTGKTSIRIFKPKIEQSGTVKVKAENAMGSIEAVATLKVDRKSELPHFLTDMNDRQVTEGDNVKFQAKIDGYPQPEITWTLNGQPITAPNAKISSTGDVYTLELSEVTLEQVGEIACQATNSVGHNKQNAQLMIKELGQSPLFSKNLEDRLVKEKETLIMEAQLATVKPKPEIQWLKDGKPIENDGHFKLTEEANGTLKLIVTSAEMDDKARITIKAENKFGVAETSASVGSSRQPDHHRDPPPYTKWYINNQMVYQTEDTEIKNAGGVYSLTIHGCTTDMTGKIKCVAGNKNGRGDH</sequence>
<dbReference type="InterPro" id="IPR003599">
    <property type="entry name" value="Ig_sub"/>
</dbReference>
<evidence type="ECO:0000256" key="4">
    <source>
        <dbReference type="SAM" id="MobiDB-lite"/>
    </source>
</evidence>
<evidence type="ECO:0000313" key="6">
    <source>
        <dbReference type="Proteomes" id="UP000887574"/>
    </source>
</evidence>
<protein>
    <submittedName>
        <fullName evidence="7">Ig-like domain-containing protein</fullName>
    </submittedName>
</protein>
<feature type="domain" description="Ig-like" evidence="5">
    <location>
        <begin position="578"/>
        <end position="666"/>
    </location>
</feature>
<keyword evidence="6" id="KW-1185">Reference proteome</keyword>
<dbReference type="SMART" id="SM00409">
    <property type="entry name" value="IG"/>
    <property type="match status" value="11"/>
</dbReference>
<dbReference type="FunFam" id="2.60.40.10:FF:000107">
    <property type="entry name" value="Myosin, light chain kinase a"/>
    <property type="match status" value="2"/>
</dbReference>
<feature type="region of interest" description="Disordered" evidence="4">
    <location>
        <begin position="456"/>
        <end position="477"/>
    </location>
</feature>
<dbReference type="Proteomes" id="UP000887574">
    <property type="component" value="Unplaced"/>
</dbReference>
<dbReference type="InterPro" id="IPR036179">
    <property type="entry name" value="Ig-like_dom_sf"/>
</dbReference>
<feature type="domain" description="Ig-like" evidence="5">
    <location>
        <begin position="479"/>
        <end position="567"/>
    </location>
</feature>